<comment type="function">
    <text evidence="7">Component of the entry fusion complex (EFC), which consists of 11 proteins. During cell infection, this complex mediates entry of the virion core into the host cytoplasm by a two-step mechanism consisting of lipid mixing of the viral and cellular membranes and subsequent pore formation.</text>
</comment>
<keyword evidence="3" id="KW-0946">Virion</keyword>
<dbReference type="GO" id="GO:0055036">
    <property type="term" value="C:virion membrane"/>
    <property type="evidence" value="ECO:0007669"/>
    <property type="project" value="UniProtKB-SubCell"/>
</dbReference>
<dbReference type="InterPro" id="IPR010367">
    <property type="entry name" value="Poxvirus_G3"/>
</dbReference>
<evidence type="ECO:0000256" key="7">
    <source>
        <dbReference type="ARBA" id="ARBA00034668"/>
    </source>
</evidence>
<name>A0A6J5KIC9_9CAUD</name>
<gene>
    <name evidence="11" type="ORF">UFOVP19_17</name>
</gene>
<reference evidence="11" key="1">
    <citation type="submission" date="2020-04" db="EMBL/GenBank/DDBJ databases">
        <authorList>
            <person name="Chiriac C."/>
            <person name="Salcher M."/>
            <person name="Ghai R."/>
            <person name="Kavagutti S V."/>
        </authorList>
    </citation>
    <scope>NUCLEOTIDE SEQUENCE</scope>
</reference>
<sequence length="163" mass="19101">MILGMVNRILFLFLILMLSCNPIKKAEKRVLNDRASSERVFRELEKTHPCANDTTIVTNINTIVTTDTITDYKRDTINNVITLTEKGKTIVKTIKVHEIHTGYIVDMRRMNIILDSVRFYKTSNESNKTNSKKWMWRFWALFGGLIGFVIIKRFIWSYLSILH</sequence>
<evidence type="ECO:0000256" key="8">
    <source>
        <dbReference type="ARBA" id="ARBA00034771"/>
    </source>
</evidence>
<evidence type="ECO:0000256" key="10">
    <source>
        <dbReference type="SAM" id="Phobius"/>
    </source>
</evidence>
<keyword evidence="4" id="KW-0426">Late protein</keyword>
<evidence type="ECO:0000256" key="3">
    <source>
        <dbReference type="ARBA" id="ARBA00022844"/>
    </source>
</evidence>
<keyword evidence="6 10" id="KW-0472">Membrane</keyword>
<evidence type="ECO:0000313" key="11">
    <source>
        <dbReference type="EMBL" id="CAB4121868.1"/>
    </source>
</evidence>
<proteinExistence type="inferred from homology"/>
<evidence type="ECO:0000256" key="9">
    <source>
        <dbReference type="ARBA" id="ARBA00034891"/>
    </source>
</evidence>
<accession>A0A6J5KIC9</accession>
<organism evidence="11">
    <name type="scientific">uncultured Caudovirales phage</name>
    <dbReference type="NCBI Taxonomy" id="2100421"/>
    <lineage>
        <taxon>Viruses</taxon>
        <taxon>Duplodnaviria</taxon>
        <taxon>Heunggongvirae</taxon>
        <taxon>Uroviricota</taxon>
        <taxon>Caudoviricetes</taxon>
        <taxon>Peduoviridae</taxon>
        <taxon>Maltschvirus</taxon>
        <taxon>Maltschvirus maltsch</taxon>
    </lineage>
</organism>
<dbReference type="Pfam" id="PF06129">
    <property type="entry name" value="Chordopox_G3"/>
    <property type="match status" value="1"/>
</dbReference>
<keyword evidence="5 10" id="KW-1133">Transmembrane helix</keyword>
<keyword evidence="2 10" id="KW-0812">Transmembrane</keyword>
<evidence type="ECO:0000256" key="5">
    <source>
        <dbReference type="ARBA" id="ARBA00022989"/>
    </source>
</evidence>
<comment type="similarity">
    <text evidence="8">Belongs to the orthopoxvirus OPG086 family.</text>
</comment>
<dbReference type="EMBL" id="LR796158">
    <property type="protein sequence ID" value="CAB4121868.1"/>
    <property type="molecule type" value="Genomic_DNA"/>
</dbReference>
<evidence type="ECO:0000256" key="4">
    <source>
        <dbReference type="ARBA" id="ARBA00022921"/>
    </source>
</evidence>
<evidence type="ECO:0000256" key="1">
    <source>
        <dbReference type="ARBA" id="ARBA00004381"/>
    </source>
</evidence>
<comment type="subcellular location">
    <subcellularLocation>
        <location evidence="1">Virion membrane</location>
        <topology evidence="1">Single-pass membrane protein</topology>
    </subcellularLocation>
</comment>
<protein>
    <recommendedName>
        <fullName evidence="9">Entry-fusion complex protein OPG086</fullName>
    </recommendedName>
</protein>
<evidence type="ECO:0000256" key="6">
    <source>
        <dbReference type="ARBA" id="ARBA00023136"/>
    </source>
</evidence>
<evidence type="ECO:0000256" key="2">
    <source>
        <dbReference type="ARBA" id="ARBA00022692"/>
    </source>
</evidence>
<feature type="transmembrane region" description="Helical" evidence="10">
    <location>
        <begin position="134"/>
        <end position="155"/>
    </location>
</feature>